<dbReference type="EMBL" id="MU843204">
    <property type="protein sequence ID" value="KAK2020617.1"/>
    <property type="molecule type" value="Genomic_DNA"/>
</dbReference>
<proteinExistence type="predicted"/>
<organism evidence="2 3">
    <name type="scientific">Colletotrichum zoysiae</name>
    <dbReference type="NCBI Taxonomy" id="1216348"/>
    <lineage>
        <taxon>Eukaryota</taxon>
        <taxon>Fungi</taxon>
        <taxon>Dikarya</taxon>
        <taxon>Ascomycota</taxon>
        <taxon>Pezizomycotina</taxon>
        <taxon>Sordariomycetes</taxon>
        <taxon>Hypocreomycetidae</taxon>
        <taxon>Glomerellales</taxon>
        <taxon>Glomerellaceae</taxon>
        <taxon>Colletotrichum</taxon>
        <taxon>Colletotrichum graminicola species complex</taxon>
    </lineage>
</organism>
<evidence type="ECO:0000313" key="2">
    <source>
        <dbReference type="EMBL" id="KAK2020617.1"/>
    </source>
</evidence>
<evidence type="ECO:0000256" key="1">
    <source>
        <dbReference type="SAM" id="MobiDB-lite"/>
    </source>
</evidence>
<keyword evidence="3" id="KW-1185">Reference proteome</keyword>
<gene>
    <name evidence="2" type="ORF">LX32DRAFT_305117</name>
</gene>
<reference evidence="2" key="1">
    <citation type="submission" date="2021-06" db="EMBL/GenBank/DDBJ databases">
        <title>Comparative genomics, transcriptomics and evolutionary studies reveal genomic signatures of adaptation to plant cell wall in hemibiotrophic fungi.</title>
        <authorList>
            <consortium name="DOE Joint Genome Institute"/>
            <person name="Baroncelli R."/>
            <person name="Diaz J.F."/>
            <person name="Benocci T."/>
            <person name="Peng M."/>
            <person name="Battaglia E."/>
            <person name="Haridas S."/>
            <person name="Andreopoulos W."/>
            <person name="Labutti K."/>
            <person name="Pangilinan J."/>
            <person name="Floch G.L."/>
            <person name="Makela M.R."/>
            <person name="Henrissat B."/>
            <person name="Grigoriev I.V."/>
            <person name="Crouch J.A."/>
            <person name="De Vries R.P."/>
            <person name="Sukno S.A."/>
            <person name="Thon M.R."/>
        </authorList>
    </citation>
    <scope>NUCLEOTIDE SEQUENCE</scope>
    <source>
        <strain evidence="2">MAFF235873</strain>
    </source>
</reference>
<name>A0AAD9H3G4_9PEZI</name>
<evidence type="ECO:0000313" key="3">
    <source>
        <dbReference type="Proteomes" id="UP001232148"/>
    </source>
</evidence>
<feature type="region of interest" description="Disordered" evidence="1">
    <location>
        <begin position="15"/>
        <end position="37"/>
    </location>
</feature>
<comment type="caution">
    <text evidence="2">The sequence shown here is derived from an EMBL/GenBank/DDBJ whole genome shotgun (WGS) entry which is preliminary data.</text>
</comment>
<sequence length="187" mass="21039">MQFCFRFGLQASRQARQPPSLLPRSMASSHPTACEPGRGLERAGLSATIPPIERRFVTAQERGVVASERGVKAYGMHVPPVPSLSRTDRHARRRVMSLRPCCCAVVNLVFPGGTQFLQPWHIHFGNVEAWVHGRNTPMPDEWEKRGRSRQARHAIERRDPHAGQRLAEGVHLGWTQLKLGNMVRGPF</sequence>
<dbReference type="Proteomes" id="UP001232148">
    <property type="component" value="Unassembled WGS sequence"/>
</dbReference>
<dbReference type="AlphaFoldDB" id="A0AAD9H3G4"/>
<accession>A0AAD9H3G4</accession>
<protein>
    <submittedName>
        <fullName evidence="2">Uncharacterized protein</fullName>
    </submittedName>
</protein>